<organism evidence="1 2">
    <name type="scientific">Dysgonomonas macrotermitis</name>
    <dbReference type="NCBI Taxonomy" id="1346286"/>
    <lineage>
        <taxon>Bacteria</taxon>
        <taxon>Pseudomonadati</taxon>
        <taxon>Bacteroidota</taxon>
        <taxon>Bacteroidia</taxon>
        <taxon>Bacteroidales</taxon>
        <taxon>Dysgonomonadaceae</taxon>
        <taxon>Dysgonomonas</taxon>
    </lineage>
</organism>
<reference evidence="2" key="1">
    <citation type="submission" date="2016-11" db="EMBL/GenBank/DDBJ databases">
        <authorList>
            <person name="Varghese N."/>
            <person name="Submissions S."/>
        </authorList>
    </citation>
    <scope>NUCLEOTIDE SEQUENCE [LARGE SCALE GENOMIC DNA]</scope>
    <source>
        <strain evidence="2">DSM 27370</strain>
    </source>
</reference>
<gene>
    <name evidence="1" type="ORF">SAMN05444362_101619</name>
</gene>
<name>A0A1M4UJA1_9BACT</name>
<evidence type="ECO:0000313" key="2">
    <source>
        <dbReference type="Proteomes" id="UP000184480"/>
    </source>
</evidence>
<keyword evidence="2" id="KW-1185">Reference proteome</keyword>
<dbReference type="STRING" id="1346286.SAMN05444362_101619"/>
<sequence length="78" mass="9203">MKEYIHISKVRRLMNSHTEIASMKCWKKDGSIMICRNIICTSSNFKGNTFNIRFLDSGEIRKIKAFFIFEINNQEVIL</sequence>
<dbReference type="EMBL" id="FQUC01000001">
    <property type="protein sequence ID" value="SHE56728.1"/>
    <property type="molecule type" value="Genomic_DNA"/>
</dbReference>
<dbReference type="AlphaFoldDB" id="A0A1M4UJA1"/>
<dbReference type="RefSeq" id="WP_062175685.1">
    <property type="nucleotide sequence ID" value="NZ_BBXL01000001.1"/>
</dbReference>
<evidence type="ECO:0000313" key="1">
    <source>
        <dbReference type="EMBL" id="SHE56728.1"/>
    </source>
</evidence>
<proteinExistence type="predicted"/>
<accession>A0A1M4UJA1</accession>
<dbReference type="Proteomes" id="UP000184480">
    <property type="component" value="Unassembled WGS sequence"/>
</dbReference>
<protein>
    <submittedName>
        <fullName evidence="1">Uncharacterized protein</fullName>
    </submittedName>
</protein>
<dbReference type="OrthoDB" id="9901526at2"/>